<organism evidence="2 3">
    <name type="scientific">Dyadobacter frigoris</name>
    <dbReference type="NCBI Taxonomy" id="2576211"/>
    <lineage>
        <taxon>Bacteria</taxon>
        <taxon>Pseudomonadati</taxon>
        <taxon>Bacteroidota</taxon>
        <taxon>Cytophagia</taxon>
        <taxon>Cytophagales</taxon>
        <taxon>Spirosomataceae</taxon>
        <taxon>Dyadobacter</taxon>
    </lineage>
</organism>
<dbReference type="EMBL" id="SZVO01000005">
    <property type="protein sequence ID" value="TKT91799.1"/>
    <property type="molecule type" value="Genomic_DNA"/>
</dbReference>
<evidence type="ECO:0000313" key="3">
    <source>
        <dbReference type="Proteomes" id="UP000304900"/>
    </source>
</evidence>
<feature type="transmembrane region" description="Helical" evidence="1">
    <location>
        <begin position="84"/>
        <end position="103"/>
    </location>
</feature>
<name>A0A4U6D3B0_9BACT</name>
<reference evidence="2 3" key="1">
    <citation type="submission" date="2019-05" db="EMBL/GenBank/DDBJ databases">
        <title>Dyadobacter AR-3-8 sp. nov., isolated from arctic soil.</title>
        <authorList>
            <person name="Chaudhary D.K."/>
        </authorList>
    </citation>
    <scope>NUCLEOTIDE SEQUENCE [LARGE SCALE GENOMIC DNA]</scope>
    <source>
        <strain evidence="2 3">AR-3-8</strain>
    </source>
</reference>
<proteinExistence type="predicted"/>
<feature type="transmembrane region" description="Helical" evidence="1">
    <location>
        <begin position="134"/>
        <end position="153"/>
    </location>
</feature>
<comment type="caution">
    <text evidence="2">The sequence shown here is derived from an EMBL/GenBank/DDBJ whole genome shotgun (WGS) entry which is preliminary data.</text>
</comment>
<sequence length="159" mass="17757">MNPIVRPTVLTVLCIFTFLNSMSGLWVQSERLWNPGVAAYQMHEMLEAARDKIEKQSSEADAKIMDPIIQSVINSTTRDVMQKGAIVMIIFESLSLYGAYLMWNLKKRGFYLYLTGIAVAFFGSLLVVGGWLGVFTAIAGVLLSSVMCIVYAFNLKHLH</sequence>
<feature type="transmembrane region" description="Helical" evidence="1">
    <location>
        <begin position="110"/>
        <end position="128"/>
    </location>
</feature>
<gene>
    <name evidence="2" type="ORF">FDK13_11615</name>
</gene>
<keyword evidence="1" id="KW-0812">Transmembrane</keyword>
<keyword evidence="3" id="KW-1185">Reference proteome</keyword>
<evidence type="ECO:0000313" key="2">
    <source>
        <dbReference type="EMBL" id="TKT91799.1"/>
    </source>
</evidence>
<keyword evidence="1" id="KW-0472">Membrane</keyword>
<keyword evidence="1" id="KW-1133">Transmembrane helix</keyword>
<dbReference type="Proteomes" id="UP000304900">
    <property type="component" value="Unassembled WGS sequence"/>
</dbReference>
<protein>
    <submittedName>
        <fullName evidence="2">Uncharacterized protein</fullName>
    </submittedName>
</protein>
<dbReference type="AlphaFoldDB" id="A0A4U6D3B0"/>
<evidence type="ECO:0000256" key="1">
    <source>
        <dbReference type="SAM" id="Phobius"/>
    </source>
</evidence>
<dbReference type="OrthoDB" id="953972at2"/>
<accession>A0A4U6D3B0</accession>